<keyword evidence="2" id="KW-1185">Reference proteome</keyword>
<dbReference type="EMBL" id="JXKH01000009">
    <property type="protein sequence ID" value="OJG17460.1"/>
    <property type="molecule type" value="Genomic_DNA"/>
</dbReference>
<dbReference type="InterPro" id="IPR014284">
    <property type="entry name" value="RNA_pol_sigma-70_dom"/>
</dbReference>
<name>A0A1L8RCE4_9ENTE</name>
<evidence type="ECO:0008006" key="3">
    <source>
        <dbReference type="Google" id="ProtNLM"/>
    </source>
</evidence>
<dbReference type="InterPro" id="IPR013324">
    <property type="entry name" value="RNA_pol_sigma_r3/r4-like"/>
</dbReference>
<sequence length="168" mass="19639">MTNDEKMQLLAEQPRLCPGVLKRIGISPQSPDYEDYLQIAREAFLGVCDTYRGTLEQLPRSFYGYAFKKMEWTVRDALRKNQFPYEYLTDEVFEVGVELALDLDLAVQEQLRQILPLLTPDERVLLLDLLLHDLTYTELARKYQVSRKTLYARRNRIGLKFAKLFGKG</sequence>
<dbReference type="GO" id="GO:0003700">
    <property type="term" value="F:DNA-binding transcription factor activity"/>
    <property type="evidence" value="ECO:0007669"/>
    <property type="project" value="InterPro"/>
</dbReference>
<dbReference type="RefSeq" id="WP_067396065.1">
    <property type="nucleotide sequence ID" value="NZ_JXKH01000009.1"/>
</dbReference>
<accession>A0A1L8RCE4</accession>
<proteinExistence type="predicted"/>
<organism evidence="1 2">
    <name type="scientific">Enterococcus canis</name>
    <dbReference type="NCBI Taxonomy" id="214095"/>
    <lineage>
        <taxon>Bacteria</taxon>
        <taxon>Bacillati</taxon>
        <taxon>Bacillota</taxon>
        <taxon>Bacilli</taxon>
        <taxon>Lactobacillales</taxon>
        <taxon>Enterococcaceae</taxon>
        <taxon>Enterococcus</taxon>
    </lineage>
</organism>
<dbReference type="GO" id="GO:0006352">
    <property type="term" value="P:DNA-templated transcription initiation"/>
    <property type="evidence" value="ECO:0007669"/>
    <property type="project" value="InterPro"/>
</dbReference>
<dbReference type="STRING" id="214095.RU97_GL002631"/>
<dbReference type="AlphaFoldDB" id="A0A1L8RCE4"/>
<reference evidence="1 2" key="1">
    <citation type="submission" date="2014-12" db="EMBL/GenBank/DDBJ databases">
        <title>Draft genome sequences of 29 type strains of Enterococci.</title>
        <authorList>
            <person name="Zhong Z."/>
            <person name="Sun Z."/>
            <person name="Liu W."/>
            <person name="Zhang W."/>
            <person name="Zhang H."/>
        </authorList>
    </citation>
    <scope>NUCLEOTIDE SEQUENCE [LARGE SCALE GENOMIC DNA]</scope>
    <source>
        <strain evidence="1 2">DSM 17029</strain>
    </source>
</reference>
<dbReference type="NCBIfam" id="TIGR02937">
    <property type="entry name" value="sigma70-ECF"/>
    <property type="match status" value="1"/>
</dbReference>
<dbReference type="Proteomes" id="UP000181884">
    <property type="component" value="Unassembled WGS sequence"/>
</dbReference>
<gene>
    <name evidence="1" type="ORF">RU97_GL002631</name>
</gene>
<comment type="caution">
    <text evidence="1">The sequence shown here is derived from an EMBL/GenBank/DDBJ whole genome shotgun (WGS) entry which is preliminary data.</text>
</comment>
<evidence type="ECO:0000313" key="1">
    <source>
        <dbReference type="EMBL" id="OJG17460.1"/>
    </source>
</evidence>
<evidence type="ECO:0000313" key="2">
    <source>
        <dbReference type="Proteomes" id="UP000181884"/>
    </source>
</evidence>
<dbReference type="SUPFAM" id="SSF88659">
    <property type="entry name" value="Sigma3 and sigma4 domains of RNA polymerase sigma factors"/>
    <property type="match status" value="1"/>
</dbReference>
<protein>
    <recommendedName>
        <fullName evidence="3">Sigma-70 family RNA polymerase sigma factor</fullName>
    </recommendedName>
</protein>